<reference evidence="2" key="1">
    <citation type="journal article" date="2019" name="Int. J. Syst. Evol. Microbiol.">
        <title>The Global Catalogue of Microorganisms (GCM) 10K type strain sequencing project: providing services to taxonomists for standard genome sequencing and annotation.</title>
        <authorList>
            <consortium name="The Broad Institute Genomics Platform"/>
            <consortium name="The Broad Institute Genome Sequencing Center for Infectious Disease"/>
            <person name="Wu L."/>
            <person name="Ma J."/>
        </authorList>
    </citation>
    <scope>NUCLEOTIDE SEQUENCE [LARGE SCALE GENOMIC DNA]</scope>
    <source>
        <strain evidence="2">CCUG 39970</strain>
    </source>
</reference>
<gene>
    <name evidence="1" type="ORF">ACFO0P_15140</name>
</gene>
<dbReference type="RefSeq" id="WP_380129832.1">
    <property type="nucleotide sequence ID" value="NZ_JBHSEG010000008.1"/>
</dbReference>
<evidence type="ECO:0000313" key="2">
    <source>
        <dbReference type="Proteomes" id="UP001595939"/>
    </source>
</evidence>
<evidence type="ECO:0000313" key="1">
    <source>
        <dbReference type="EMBL" id="MFC4455114.1"/>
    </source>
</evidence>
<comment type="caution">
    <text evidence="1">The sequence shown here is derived from an EMBL/GenBank/DDBJ whole genome shotgun (WGS) entry which is preliminary data.</text>
</comment>
<name>A0ABV8Y827_9DEIO</name>
<protein>
    <recommendedName>
        <fullName evidence="3">PRTRC system protein F</fullName>
    </recommendedName>
</protein>
<keyword evidence="2" id="KW-1185">Reference proteome</keyword>
<evidence type="ECO:0008006" key="3">
    <source>
        <dbReference type="Google" id="ProtNLM"/>
    </source>
</evidence>
<dbReference type="Proteomes" id="UP001595939">
    <property type="component" value="Unassembled WGS sequence"/>
</dbReference>
<accession>A0ABV8Y827</accession>
<sequence length="349" mass="38815">MALLSRSVSLAGVPPVVRSIGTTPPLQDQPIFPLLRDWITSGDLPLPPRQADDTPLGYLERTVKALGQQFPDVPCLTVALTPDSGVPSVLRVSVESTDADPVSVWGLRRLLRRDPALATQLLCRLERACWGSFTLCGPLTTWEHSEYSRFNGDASEWWQEALSEAEAELGDASTHRQRVRWLELNRVTPGTLKRDLGLWGQRLNAWPDASLQARVDALPDAARALCAQVLGCIRTFERLTAQLPSGPHDHRYEDPDTFRPHPHALLEVLSPTASRAGVLDPVYELVNEDYQCSGGEFGPHHLYRVRPGQPGDLVGLRVLMQTYVDLHACYAEVKQLLEDAEESATRERR</sequence>
<proteinExistence type="predicted"/>
<organism evidence="1 2">
    <name type="scientific">Deinococcus sonorensis</name>
    <dbReference type="NCBI Taxonomy" id="309891"/>
    <lineage>
        <taxon>Bacteria</taxon>
        <taxon>Thermotogati</taxon>
        <taxon>Deinococcota</taxon>
        <taxon>Deinococci</taxon>
        <taxon>Deinococcales</taxon>
        <taxon>Deinococcaceae</taxon>
        <taxon>Deinococcus</taxon>
    </lineage>
</organism>
<dbReference type="EMBL" id="JBHSEG010000008">
    <property type="protein sequence ID" value="MFC4455114.1"/>
    <property type="molecule type" value="Genomic_DNA"/>
</dbReference>